<reference evidence="1 2" key="1">
    <citation type="journal article" date="2010" name="Proc. Natl. Acad. Sci. U.S.A.">
        <title>Insights into evolution of multicellular fungi from the assembled chromosomes of the mushroom Coprinopsis cinerea (Coprinus cinereus).</title>
        <authorList>
            <person name="Stajich J.E."/>
            <person name="Wilke S.K."/>
            <person name="Ahren D."/>
            <person name="Au C.H."/>
            <person name="Birren B.W."/>
            <person name="Borodovsky M."/>
            <person name="Burns C."/>
            <person name="Canback B."/>
            <person name="Casselton L.A."/>
            <person name="Cheng C.K."/>
            <person name="Deng J."/>
            <person name="Dietrich F.S."/>
            <person name="Fargo D.C."/>
            <person name="Farman M.L."/>
            <person name="Gathman A.C."/>
            <person name="Goldberg J."/>
            <person name="Guigo R."/>
            <person name="Hoegger P.J."/>
            <person name="Hooker J.B."/>
            <person name="Huggins A."/>
            <person name="James T.Y."/>
            <person name="Kamada T."/>
            <person name="Kilaru S."/>
            <person name="Kodira C."/>
            <person name="Kues U."/>
            <person name="Kupfer D."/>
            <person name="Kwan H.S."/>
            <person name="Lomsadze A."/>
            <person name="Li W."/>
            <person name="Lilly W.W."/>
            <person name="Ma L.J."/>
            <person name="Mackey A.J."/>
            <person name="Manning G."/>
            <person name="Martin F."/>
            <person name="Muraguchi H."/>
            <person name="Natvig D.O."/>
            <person name="Palmerini H."/>
            <person name="Ramesh M.A."/>
            <person name="Rehmeyer C.J."/>
            <person name="Roe B.A."/>
            <person name="Shenoy N."/>
            <person name="Stanke M."/>
            <person name="Ter-Hovhannisyan V."/>
            <person name="Tunlid A."/>
            <person name="Velagapudi R."/>
            <person name="Vision T.J."/>
            <person name="Zeng Q."/>
            <person name="Zolan M.E."/>
            <person name="Pukkila P.J."/>
        </authorList>
    </citation>
    <scope>NUCLEOTIDE SEQUENCE [LARGE SCALE GENOMIC DNA]</scope>
    <source>
        <strain evidence="2">Okayama-7 / 130 / ATCC MYA-4618 / FGSC 9003</strain>
    </source>
</reference>
<dbReference type="EMBL" id="AACS02000002">
    <property type="protein sequence ID" value="EAU80727.1"/>
    <property type="molecule type" value="Genomic_DNA"/>
</dbReference>
<dbReference type="GeneID" id="6017652"/>
<name>A8PFR5_COPC7</name>
<dbReference type="VEuPathDB" id="FungiDB:CC1G_04837"/>
<dbReference type="Proteomes" id="UP000001861">
    <property type="component" value="Unassembled WGS sequence"/>
</dbReference>
<protein>
    <submittedName>
        <fullName evidence="1">Uncharacterized protein</fullName>
    </submittedName>
</protein>
<proteinExistence type="predicted"/>
<keyword evidence="2" id="KW-1185">Reference proteome</keyword>
<sequence>MGRHNFNKARISSLAPFMAVSLEVPRRLPVIFSNDIEADPGIEYSLILPRNDRSTGEITGNSNSFDVLMLSKEGEYHGPFVVDLIHPGWLELYLSEESCAGPDFPTYPQYTFHVDIFGEIEQVVVRSPAASGRPVTREWIVREMAKRVVSSYTRLGKRKNNSDYLKHVLEKYFIDRIRLLAITYNFELNILVPILGYKPEDPW</sequence>
<evidence type="ECO:0000313" key="1">
    <source>
        <dbReference type="EMBL" id="EAU80727.1"/>
    </source>
</evidence>
<evidence type="ECO:0000313" key="2">
    <source>
        <dbReference type="Proteomes" id="UP000001861"/>
    </source>
</evidence>
<comment type="caution">
    <text evidence="1">The sequence shown here is derived from an EMBL/GenBank/DDBJ whole genome shotgun (WGS) entry which is preliminary data.</text>
</comment>
<dbReference type="AlphaFoldDB" id="A8PFR5"/>
<dbReference type="RefSeq" id="XP_001840993.1">
    <property type="nucleotide sequence ID" value="XM_001840941.1"/>
</dbReference>
<dbReference type="KEGG" id="cci:CC1G_04837"/>
<accession>A8PFR5</accession>
<organism evidence="1 2">
    <name type="scientific">Coprinopsis cinerea (strain Okayama-7 / 130 / ATCC MYA-4618 / FGSC 9003)</name>
    <name type="common">Inky cap fungus</name>
    <name type="synonym">Hormographiella aspergillata</name>
    <dbReference type="NCBI Taxonomy" id="240176"/>
    <lineage>
        <taxon>Eukaryota</taxon>
        <taxon>Fungi</taxon>
        <taxon>Dikarya</taxon>
        <taxon>Basidiomycota</taxon>
        <taxon>Agaricomycotina</taxon>
        <taxon>Agaricomycetes</taxon>
        <taxon>Agaricomycetidae</taxon>
        <taxon>Agaricales</taxon>
        <taxon>Agaricineae</taxon>
        <taxon>Psathyrellaceae</taxon>
        <taxon>Coprinopsis</taxon>
    </lineage>
</organism>
<dbReference type="InParanoid" id="A8PFR5"/>
<gene>
    <name evidence="1" type="ORF">CC1G_04837</name>
</gene>